<evidence type="ECO:0000313" key="6">
    <source>
        <dbReference type="EMBL" id="MBR0553368.1"/>
    </source>
</evidence>
<keyword evidence="3" id="KW-0998">Cell outer membrane</keyword>
<dbReference type="Pfam" id="PF13620">
    <property type="entry name" value="CarboxypepD_reg"/>
    <property type="match status" value="1"/>
</dbReference>
<dbReference type="GO" id="GO:0009279">
    <property type="term" value="C:cell outer membrane"/>
    <property type="evidence" value="ECO:0007669"/>
    <property type="project" value="UniProtKB-SubCell"/>
</dbReference>
<keyword evidence="7" id="KW-1185">Reference proteome</keyword>
<proteinExistence type="predicted"/>
<dbReference type="SUPFAM" id="SSF56935">
    <property type="entry name" value="Porins"/>
    <property type="match status" value="1"/>
</dbReference>
<evidence type="ECO:0000313" key="7">
    <source>
        <dbReference type="Proteomes" id="UP000676996"/>
    </source>
</evidence>
<dbReference type="Proteomes" id="UP000676996">
    <property type="component" value="Unassembled WGS sequence"/>
</dbReference>
<dbReference type="EMBL" id="JAGRQC010000004">
    <property type="protein sequence ID" value="MBR0553368.1"/>
    <property type="molecule type" value="Genomic_DNA"/>
</dbReference>
<evidence type="ECO:0000256" key="3">
    <source>
        <dbReference type="ARBA" id="ARBA00023237"/>
    </source>
</evidence>
<comment type="caution">
    <text evidence="6">The sequence shown here is derived from an EMBL/GenBank/DDBJ whole genome shotgun (WGS) entry which is preliminary data.</text>
</comment>
<dbReference type="Gene3D" id="2.40.170.20">
    <property type="entry name" value="TonB-dependent receptor, beta-barrel domain"/>
    <property type="match status" value="1"/>
</dbReference>
<keyword evidence="2" id="KW-0472">Membrane</keyword>
<dbReference type="AlphaFoldDB" id="A0A8T4IED1"/>
<protein>
    <submittedName>
        <fullName evidence="6">TonB-dependent receptor</fullName>
    </submittedName>
</protein>
<comment type="subcellular location">
    <subcellularLocation>
        <location evidence="1">Cell outer membrane</location>
    </subcellularLocation>
</comment>
<feature type="signal peptide" evidence="4">
    <location>
        <begin position="1"/>
        <end position="23"/>
    </location>
</feature>
<reference evidence="6" key="1">
    <citation type="submission" date="2021-04" db="EMBL/GenBank/DDBJ databases">
        <title>Ouciella asimina sp. nov., isolated from the surface seawater in the hydrothermal field of Okinawa Trough.</title>
        <authorList>
            <person name="Shuang W."/>
        </authorList>
    </citation>
    <scope>NUCLEOTIDE SEQUENCE</scope>
    <source>
        <strain evidence="6">LXI357</strain>
    </source>
</reference>
<name>A0A8T4IED1_9SPHN</name>
<keyword evidence="6" id="KW-0675">Receptor</keyword>
<gene>
    <name evidence="6" type="ORF">J7S20_12735</name>
</gene>
<evidence type="ECO:0000256" key="1">
    <source>
        <dbReference type="ARBA" id="ARBA00004442"/>
    </source>
</evidence>
<dbReference type="Pfam" id="PF25183">
    <property type="entry name" value="OMP_b-brl_4"/>
    <property type="match status" value="1"/>
</dbReference>
<keyword evidence="4" id="KW-0732">Signal</keyword>
<evidence type="ECO:0000259" key="5">
    <source>
        <dbReference type="Pfam" id="PF25183"/>
    </source>
</evidence>
<dbReference type="InterPro" id="IPR057601">
    <property type="entry name" value="Oar-like_b-barrel"/>
</dbReference>
<evidence type="ECO:0000256" key="2">
    <source>
        <dbReference type="ARBA" id="ARBA00023136"/>
    </source>
</evidence>
<feature type="domain" description="TonB-dependent transporter Oar-like beta-barrel" evidence="5">
    <location>
        <begin position="241"/>
        <end position="1043"/>
    </location>
</feature>
<dbReference type="InterPro" id="IPR036942">
    <property type="entry name" value="Beta-barrel_TonB_sf"/>
</dbReference>
<organism evidence="6 7">
    <name type="scientific">Stakelama marina</name>
    <dbReference type="NCBI Taxonomy" id="2826939"/>
    <lineage>
        <taxon>Bacteria</taxon>
        <taxon>Pseudomonadati</taxon>
        <taxon>Pseudomonadota</taxon>
        <taxon>Alphaproteobacteria</taxon>
        <taxon>Sphingomonadales</taxon>
        <taxon>Sphingomonadaceae</taxon>
        <taxon>Stakelama</taxon>
    </lineage>
</organism>
<dbReference type="Gene3D" id="2.60.40.1120">
    <property type="entry name" value="Carboxypeptidase-like, regulatory domain"/>
    <property type="match status" value="1"/>
</dbReference>
<sequence>MMRNHLLFGAAAVALAIPAAASAQQITTGIEGAVTDASGAPISGATVVVTDTRTGASRTQTTNQTGQFSVSNLTPGGPYTIAASAPGFEGQTVNDVNTSLQGNTRLTFNLTSGAGAIVVTGTRANLTQLAVGPGSAFGEQTIENTPSFGRDIQDIIRYDPRVSLDQSGDQITYSCLGGNNRTNSFTVDGIQQGDVFGLNGTAYASRTSAPLPYDALREVQVQFAPYDVEYGGFTGCQVNAITKSGSNSFHGDAFFEYSDNNLRGTKVAGETVGDINPEKRWGVSLGGPIIKDHLFFFGAYSHIETAKSQDYGPAGATGYANTLSGISQDQFNQIADIARNVYGEDPGPLVSNLPYTNDRYFARLDWQINDRQRFEATYQRLEEVALSTDDFSYRPRSVQLTGKNTYENSGTKSDYYSGRLFSDWTDNFSTEIRYSYSKVNDIQDPFGGGEAQSGNPIVRLVVGVDNGTGDNATVLIGPGQYRSANQLNTTIQQGTAIAKLNLDRHKLKFGFEFNQAEIYNLFIPNGTGTLVFNNISDFQNGILSNGNSTYTAPDNVVSGGAYGAFGNFSATGNPNDASATFTRTIFSAYGQDDWQINDALGMVAGVRLDWYDGGQPTANPMFTDRYGRTNAVGFSNLPVQVLPRVAFTYDAGDFGPLTRNKLRFGAGMFTGGDPLVWFSNAFSNNGFSSARGTSTAAGCPAGPISVVSNGSFTGFPNCVVADASSQAAQGSFTVQSIDPNIKMPTVLRANIGFESALELGGGFFSGWHVKADYIYSHFINPFAVSDLTQAVDPSQGLNGYTVDGRPIYAPIDPLATGCNAALQSSSPTPVYSNLSPACFNTGRYGAIVLTNSDGYDSHVASFILSKRFNRGIFTDGGSVDFTVGYAYTYAQERRAFTSSQATSNFKYPATFDIQNPAVSRGLFSQEDSIAMNLNFTETFINDLKTRLGITFNATSGKPFSLTYSGRDLFAKSGAGDNALIYVPNGIDDPNLSPSSNTDAVKELVAFANSNSCTKGYLGRSIAGNTCTNPWYFDMDLVFSQEVPGPGRLFGVNDKIKLYATVDNFLNMLDSGWNVRKRNTSYGSVSVADISGVDQQGRYIVSKATTGDYNKIYVDTTPSLWRIKVGVSYSF</sequence>
<feature type="chain" id="PRO_5035909755" evidence="4">
    <location>
        <begin position="24"/>
        <end position="1130"/>
    </location>
</feature>
<dbReference type="InterPro" id="IPR008969">
    <property type="entry name" value="CarboxyPept-like_regulatory"/>
</dbReference>
<evidence type="ECO:0000256" key="4">
    <source>
        <dbReference type="SAM" id="SignalP"/>
    </source>
</evidence>
<dbReference type="SUPFAM" id="SSF49464">
    <property type="entry name" value="Carboxypeptidase regulatory domain-like"/>
    <property type="match status" value="1"/>
</dbReference>
<accession>A0A8T4IED1</accession>